<dbReference type="SUPFAM" id="SSF48230">
    <property type="entry name" value="Chondroitin AC/alginate lyase"/>
    <property type="match status" value="1"/>
</dbReference>
<dbReference type="EMBL" id="CAJNOI010000007">
    <property type="protein sequence ID" value="CAF0764133.1"/>
    <property type="molecule type" value="Genomic_DNA"/>
</dbReference>
<reference evidence="5" key="1">
    <citation type="submission" date="2021-02" db="EMBL/GenBank/DDBJ databases">
        <authorList>
            <person name="Nowell W R."/>
        </authorList>
    </citation>
    <scope>NUCLEOTIDE SEQUENCE</scope>
</reference>
<organism evidence="5 8">
    <name type="scientific">Adineta steineri</name>
    <dbReference type="NCBI Taxonomy" id="433720"/>
    <lineage>
        <taxon>Eukaryota</taxon>
        <taxon>Metazoa</taxon>
        <taxon>Spiralia</taxon>
        <taxon>Gnathifera</taxon>
        <taxon>Rotifera</taxon>
        <taxon>Eurotatoria</taxon>
        <taxon>Bdelloidea</taxon>
        <taxon>Adinetida</taxon>
        <taxon>Adinetidae</taxon>
        <taxon>Adineta</taxon>
    </lineage>
</organism>
<dbReference type="InterPro" id="IPR008929">
    <property type="entry name" value="Chondroitin_lyas"/>
</dbReference>
<dbReference type="InterPro" id="IPR012970">
    <property type="entry name" value="Lyase_8_alpha_N"/>
</dbReference>
<evidence type="ECO:0000256" key="2">
    <source>
        <dbReference type="SAM" id="SignalP"/>
    </source>
</evidence>
<dbReference type="InterPro" id="IPR011013">
    <property type="entry name" value="Gal_mutarotase_sf_dom"/>
</dbReference>
<dbReference type="SUPFAM" id="SSF74650">
    <property type="entry name" value="Galactose mutarotase-like"/>
    <property type="match status" value="1"/>
</dbReference>
<feature type="signal peptide" evidence="2">
    <location>
        <begin position="1"/>
        <end position="22"/>
    </location>
</feature>
<dbReference type="Proteomes" id="UP000663877">
    <property type="component" value="Unassembled WGS sequence"/>
</dbReference>
<dbReference type="GO" id="GO:0005975">
    <property type="term" value="P:carbohydrate metabolic process"/>
    <property type="evidence" value="ECO:0007669"/>
    <property type="project" value="InterPro"/>
</dbReference>
<evidence type="ECO:0000259" key="4">
    <source>
        <dbReference type="Pfam" id="PF08124"/>
    </source>
</evidence>
<dbReference type="Gene3D" id="1.50.10.100">
    <property type="entry name" value="Chondroitin AC/alginate lyase"/>
    <property type="match status" value="1"/>
</dbReference>
<keyword evidence="2" id="KW-0732">Signal</keyword>
<dbReference type="Pfam" id="PF08124">
    <property type="entry name" value="Lyase_8_N"/>
    <property type="match status" value="1"/>
</dbReference>
<dbReference type="Pfam" id="PF02278">
    <property type="entry name" value="Lyase_8"/>
    <property type="match status" value="1"/>
</dbReference>
<feature type="domain" description="Polysaccharide lyase family 8 central" evidence="3">
    <location>
        <begin position="350"/>
        <end position="611"/>
    </location>
</feature>
<accession>A0A813QA44</accession>
<comment type="caution">
    <text evidence="5">The sequence shown here is derived from an EMBL/GenBank/DDBJ whole genome shotgun (WGS) entry which is preliminary data.</text>
</comment>
<dbReference type="InterPro" id="IPR038970">
    <property type="entry name" value="Lyase_8"/>
</dbReference>
<gene>
    <name evidence="5" type="ORF">BJG266_LOCUS3183</name>
    <name evidence="6" type="ORF">QVE165_LOCUS16607</name>
</gene>
<keyword evidence="7" id="KW-1185">Reference proteome</keyword>
<feature type="chain" id="PRO_5036409180" evidence="2">
    <location>
        <begin position="23"/>
        <end position="752"/>
    </location>
</feature>
<comment type="similarity">
    <text evidence="1">Belongs to the polysaccharide lyase 8 family.</text>
</comment>
<evidence type="ECO:0000256" key="1">
    <source>
        <dbReference type="ARBA" id="ARBA00006699"/>
    </source>
</evidence>
<dbReference type="EMBL" id="CAJNOM010000093">
    <property type="protein sequence ID" value="CAF1032265.1"/>
    <property type="molecule type" value="Genomic_DNA"/>
</dbReference>
<proteinExistence type="inferred from homology"/>
<dbReference type="OrthoDB" id="10024976at2759"/>
<sequence>MKYLAFVSILVLVFSYPIFTICQQGNDDIAMIRQRILEMIIWPTSDNISSIVTDAIAYNKKMNSSCYWEDINYEDKTLAVWTTEIHLTRVNIMIQALTVPGSSVQNDSRLATGAHCALNVWLIRDFLNPNWWFNQIGIPLLLTGQLLMLGNNATNFETKKITEISFRSDWWEHDPGTGANLVWMIQIELYRSLATNNRTGLEQGFTRMWKDIVVLPVGGQGIQNDWSYHFHGTQLLPASYGQDWALAIIIFVLCTENTQYELNQQQIIIFAKFLIEGDAWMIQDNLWDWQVEGRAIDRAGTNFATLEFELKSNWIRSLAQLVELNNLKIDLLNFADRLDIKPNAIPLIGNKHFYTSDYQVHRRMNWTSTIKMQSIRTQPTECINYENQKGEHLGQGVLNIYTTNAADYQEIFPLLDWQAINGITVEHDIPIESCIRGEFNWIKLNFVGGVSDGSYGLAIMDTATHNLTAKRSWHFYDDAIIALASNLTITTQNTVWTTLVSRLLLKGNVTIGFFNGHIISLIDGINYSFPYTSNQSENVQWIHIGESKIVYLLQKQYLYSAIGAEVSTKTASYNTIGPYNDTITKRTVTVWIDHGLGPYTRDYNYMILPNVNIESISNLIKRYENEQIFSCISNKDYIHGTAWPILQRASFVLWNNMTSNFSCKSSFFSLNVHLKDAGVYLFNETTSHFSITISHPNRINDIITINIDRIGYGQECIPLSNNTTNVSIKLPSSKELLGSSIIVTCTKKQFVY</sequence>
<dbReference type="GO" id="GO:0016837">
    <property type="term" value="F:carbon-oxygen lyase activity, acting on polysaccharides"/>
    <property type="evidence" value="ECO:0007669"/>
    <property type="project" value="UniProtKB-ARBA"/>
</dbReference>
<dbReference type="Gene3D" id="2.70.98.10">
    <property type="match status" value="1"/>
</dbReference>
<dbReference type="AlphaFoldDB" id="A0A813QA44"/>
<dbReference type="PANTHER" id="PTHR38481:SF1">
    <property type="entry name" value="HYALURONATE LYASE"/>
    <property type="match status" value="1"/>
</dbReference>
<dbReference type="InterPro" id="IPR003159">
    <property type="entry name" value="Lyase_8_central_dom"/>
</dbReference>
<protein>
    <submittedName>
        <fullName evidence="5">Uncharacterized protein</fullName>
    </submittedName>
</protein>
<dbReference type="PANTHER" id="PTHR38481">
    <property type="entry name" value="HYALURONATE LYASE"/>
    <property type="match status" value="1"/>
</dbReference>
<name>A0A813QA44_9BILA</name>
<dbReference type="Proteomes" id="UP000663832">
    <property type="component" value="Unassembled WGS sequence"/>
</dbReference>
<dbReference type="GO" id="GO:0030246">
    <property type="term" value="F:carbohydrate binding"/>
    <property type="evidence" value="ECO:0007669"/>
    <property type="project" value="InterPro"/>
</dbReference>
<dbReference type="InterPro" id="IPR014718">
    <property type="entry name" value="GH-type_carb-bd"/>
</dbReference>
<evidence type="ECO:0000313" key="6">
    <source>
        <dbReference type="EMBL" id="CAF1032265.1"/>
    </source>
</evidence>
<dbReference type="GO" id="GO:0005576">
    <property type="term" value="C:extracellular region"/>
    <property type="evidence" value="ECO:0007669"/>
    <property type="project" value="InterPro"/>
</dbReference>
<feature type="domain" description="Polysaccharide lyase 8 N-terminal alpha-helical" evidence="4">
    <location>
        <begin position="59"/>
        <end position="324"/>
    </location>
</feature>
<evidence type="ECO:0000313" key="7">
    <source>
        <dbReference type="Proteomes" id="UP000663832"/>
    </source>
</evidence>
<evidence type="ECO:0000313" key="8">
    <source>
        <dbReference type="Proteomes" id="UP000663877"/>
    </source>
</evidence>
<evidence type="ECO:0000313" key="5">
    <source>
        <dbReference type="EMBL" id="CAF0764133.1"/>
    </source>
</evidence>
<evidence type="ECO:0000259" key="3">
    <source>
        <dbReference type="Pfam" id="PF02278"/>
    </source>
</evidence>